<dbReference type="RefSeq" id="WP_344344554.1">
    <property type="nucleotide sequence ID" value="NZ_BAAAQT010000008.1"/>
</dbReference>
<evidence type="ECO:0000313" key="5">
    <source>
        <dbReference type="Proteomes" id="UP001501599"/>
    </source>
</evidence>
<organism evidence="4 5">
    <name type="scientific">Agrococcus versicolor</name>
    <dbReference type="NCBI Taxonomy" id="501482"/>
    <lineage>
        <taxon>Bacteria</taxon>
        <taxon>Bacillati</taxon>
        <taxon>Actinomycetota</taxon>
        <taxon>Actinomycetes</taxon>
        <taxon>Micrococcales</taxon>
        <taxon>Microbacteriaceae</taxon>
        <taxon>Agrococcus</taxon>
    </lineage>
</organism>
<dbReference type="SUPFAM" id="SSF55811">
    <property type="entry name" value="Nudix"/>
    <property type="match status" value="1"/>
</dbReference>
<dbReference type="Pfam" id="PF00293">
    <property type="entry name" value="NUDIX"/>
    <property type="match status" value="1"/>
</dbReference>
<keyword evidence="2" id="KW-0378">Hydrolase</keyword>
<dbReference type="PROSITE" id="PS00893">
    <property type="entry name" value="NUDIX_BOX"/>
    <property type="match status" value="1"/>
</dbReference>
<evidence type="ECO:0000256" key="1">
    <source>
        <dbReference type="ARBA" id="ARBA00001946"/>
    </source>
</evidence>
<dbReference type="InterPro" id="IPR015797">
    <property type="entry name" value="NUDIX_hydrolase-like_dom_sf"/>
</dbReference>
<sequence length="134" mass="14118">MGIITVSAVCFSRDGRVLTVRKRGTSMFMLPGGKPEGDESAAACAAREVHEELGVVVDPAALRLVGAFDAAAANEAGFVVRATVFAHDGPIDPVVQAELEDARWVDPASGIDDPLEAPLNRVHVFPLLLAERDA</sequence>
<dbReference type="CDD" id="cd04690">
    <property type="entry name" value="NUDIX_Hydrolase"/>
    <property type="match status" value="1"/>
</dbReference>
<gene>
    <name evidence="4" type="ORF">GCM10009846_27230</name>
</gene>
<accession>A0ABN3AXC2</accession>
<proteinExistence type="predicted"/>
<evidence type="ECO:0000259" key="3">
    <source>
        <dbReference type="PROSITE" id="PS51462"/>
    </source>
</evidence>
<dbReference type="Proteomes" id="UP001501599">
    <property type="component" value="Unassembled WGS sequence"/>
</dbReference>
<name>A0ABN3AXC2_9MICO</name>
<reference evidence="4 5" key="1">
    <citation type="journal article" date="2019" name="Int. J. Syst. Evol. Microbiol.">
        <title>The Global Catalogue of Microorganisms (GCM) 10K type strain sequencing project: providing services to taxonomists for standard genome sequencing and annotation.</title>
        <authorList>
            <consortium name="The Broad Institute Genomics Platform"/>
            <consortium name="The Broad Institute Genome Sequencing Center for Infectious Disease"/>
            <person name="Wu L."/>
            <person name="Ma J."/>
        </authorList>
    </citation>
    <scope>NUCLEOTIDE SEQUENCE [LARGE SCALE GENOMIC DNA]</scope>
    <source>
        <strain evidence="4 5">JCM 16026</strain>
    </source>
</reference>
<dbReference type="InterPro" id="IPR020084">
    <property type="entry name" value="NUDIX_hydrolase_CS"/>
</dbReference>
<keyword evidence="5" id="KW-1185">Reference proteome</keyword>
<dbReference type="Gene3D" id="3.90.79.10">
    <property type="entry name" value="Nucleoside Triphosphate Pyrophosphohydrolase"/>
    <property type="match status" value="1"/>
</dbReference>
<evidence type="ECO:0000256" key="2">
    <source>
        <dbReference type="ARBA" id="ARBA00022801"/>
    </source>
</evidence>
<comment type="caution">
    <text evidence="4">The sequence shown here is derived from an EMBL/GenBank/DDBJ whole genome shotgun (WGS) entry which is preliminary data.</text>
</comment>
<dbReference type="PANTHER" id="PTHR43046">
    <property type="entry name" value="GDP-MANNOSE MANNOSYL HYDROLASE"/>
    <property type="match status" value="1"/>
</dbReference>
<protein>
    <submittedName>
        <fullName evidence="4">NUDIX domain-containing protein</fullName>
    </submittedName>
</protein>
<dbReference type="PROSITE" id="PS51462">
    <property type="entry name" value="NUDIX"/>
    <property type="match status" value="1"/>
</dbReference>
<feature type="domain" description="Nudix hydrolase" evidence="3">
    <location>
        <begin position="1"/>
        <end position="130"/>
    </location>
</feature>
<dbReference type="PANTHER" id="PTHR43046:SF14">
    <property type="entry name" value="MUTT_NUDIX FAMILY PROTEIN"/>
    <property type="match status" value="1"/>
</dbReference>
<dbReference type="EMBL" id="BAAAQT010000008">
    <property type="protein sequence ID" value="GAA2175829.1"/>
    <property type="molecule type" value="Genomic_DNA"/>
</dbReference>
<evidence type="ECO:0000313" key="4">
    <source>
        <dbReference type="EMBL" id="GAA2175829.1"/>
    </source>
</evidence>
<comment type="cofactor">
    <cofactor evidence="1">
        <name>Mg(2+)</name>
        <dbReference type="ChEBI" id="CHEBI:18420"/>
    </cofactor>
</comment>
<dbReference type="InterPro" id="IPR000086">
    <property type="entry name" value="NUDIX_hydrolase_dom"/>
</dbReference>